<evidence type="ECO:0000313" key="1">
    <source>
        <dbReference type="EMBL" id="PQO27843.1"/>
    </source>
</evidence>
<evidence type="ECO:0000313" key="2">
    <source>
        <dbReference type="Proteomes" id="UP000239388"/>
    </source>
</evidence>
<comment type="caution">
    <text evidence="1">The sequence shown here is derived from an EMBL/GenBank/DDBJ whole genome shotgun (WGS) entry which is preliminary data.</text>
</comment>
<organism evidence="1 2">
    <name type="scientific">Blastopirellula marina</name>
    <dbReference type="NCBI Taxonomy" id="124"/>
    <lineage>
        <taxon>Bacteria</taxon>
        <taxon>Pseudomonadati</taxon>
        <taxon>Planctomycetota</taxon>
        <taxon>Planctomycetia</taxon>
        <taxon>Pirellulales</taxon>
        <taxon>Pirellulaceae</taxon>
        <taxon>Blastopirellula</taxon>
    </lineage>
</organism>
<reference evidence="1 2" key="1">
    <citation type="submission" date="2018-02" db="EMBL/GenBank/DDBJ databases">
        <title>Comparative genomes isolates from brazilian mangrove.</title>
        <authorList>
            <person name="Araujo J.E."/>
            <person name="Taketani R.G."/>
            <person name="Silva M.C.P."/>
            <person name="Loureco M.V."/>
            <person name="Andreote F.D."/>
        </authorList>
    </citation>
    <scope>NUCLEOTIDE SEQUENCE [LARGE SCALE GENOMIC DNA]</scope>
    <source>
        <strain evidence="1 2">NAP PRIS-MGV</strain>
    </source>
</reference>
<proteinExistence type="predicted"/>
<gene>
    <name evidence="1" type="ORF">C5Y98_26300</name>
</gene>
<protein>
    <submittedName>
        <fullName evidence="1">Uncharacterized protein</fullName>
    </submittedName>
</protein>
<dbReference type="EMBL" id="PUIB01000026">
    <property type="protein sequence ID" value="PQO27843.1"/>
    <property type="molecule type" value="Genomic_DNA"/>
</dbReference>
<dbReference type="RefSeq" id="WP_105358978.1">
    <property type="nucleotide sequence ID" value="NZ_PUIB01000026.1"/>
</dbReference>
<name>A0A2S8F6R7_9BACT</name>
<accession>A0A2S8F6R7</accession>
<dbReference type="AlphaFoldDB" id="A0A2S8F6R7"/>
<dbReference type="Proteomes" id="UP000239388">
    <property type="component" value="Unassembled WGS sequence"/>
</dbReference>
<sequence>MGLIETVFGGKPTSWTDQQYDEFKTAYKKIMSSPIGLTDYLPPTNLAALGGKAAGLSLKVAMNYGEMGKYASWTVSLHNEFEAGTSLLAAKSDFVIRLEGKTLETDTAKVFMTICALHMAVYGKLK</sequence>